<dbReference type="Proteomes" id="UP000297496">
    <property type="component" value="Unassembled WGS sequence"/>
</dbReference>
<dbReference type="EMBL" id="SRRO01000001">
    <property type="protein sequence ID" value="TGN65397.1"/>
    <property type="molecule type" value="Genomic_DNA"/>
</dbReference>
<dbReference type="RefSeq" id="WP_135839893.1">
    <property type="nucleotide sequence ID" value="NZ_SRRO01000001.1"/>
</dbReference>
<evidence type="ECO:0000313" key="1">
    <source>
        <dbReference type="EMBL" id="TGN65397.1"/>
    </source>
</evidence>
<keyword evidence="2" id="KW-1185">Reference proteome</keyword>
<sequence length="181" mass="20036">MDAAWIGVIGGAVGAAGSLAGSVATQLIASRNAKTLKATDREALLQDRWWEEKRGVYMNFVETVTKAHAAFINLKLMAPERRHQSQEVDDLLLAFENILELMPRLSMLGSTYIRSAAQAQTKRILATVEWAGDSSKPDPDDDGSALEYVLWQARQDLGVGDDGAPDWERKAREEQWGLHLE</sequence>
<name>A0A4Z1CHZ4_9ACTN</name>
<proteinExistence type="predicted"/>
<dbReference type="AlphaFoldDB" id="A0A4Z1CHZ4"/>
<comment type="caution">
    <text evidence="1">The sequence shown here is derived from an EMBL/GenBank/DDBJ whole genome shotgun (WGS) entry which is preliminary data.</text>
</comment>
<organism evidence="1 2">
    <name type="scientific">Nocardioides eburneiflavus</name>
    <dbReference type="NCBI Taxonomy" id="2518372"/>
    <lineage>
        <taxon>Bacteria</taxon>
        <taxon>Bacillati</taxon>
        <taxon>Actinomycetota</taxon>
        <taxon>Actinomycetes</taxon>
        <taxon>Propionibacteriales</taxon>
        <taxon>Nocardioidaceae</taxon>
        <taxon>Nocardioides</taxon>
    </lineage>
</organism>
<protein>
    <submittedName>
        <fullName evidence="1">Uncharacterized protein</fullName>
    </submittedName>
</protein>
<evidence type="ECO:0000313" key="2">
    <source>
        <dbReference type="Proteomes" id="UP000297496"/>
    </source>
</evidence>
<accession>A0A4Z1CHZ4</accession>
<reference evidence="1 2" key="1">
    <citation type="submission" date="2019-04" db="EMBL/GenBank/DDBJ databases">
        <title>Three New Species of Nocardioides, Nocardioides euryhalodurans sp. nov., Nocardioides seonyuensis sp. nov. and Nocardioides eburneoflavus sp. nov. Isolated from Soil.</title>
        <authorList>
            <person name="Roh S.G."/>
            <person name="Lee C."/>
            <person name="Kim M.-K."/>
            <person name="Kim S.B."/>
        </authorList>
    </citation>
    <scope>NUCLEOTIDE SEQUENCE [LARGE SCALE GENOMIC DNA]</scope>
    <source>
        <strain evidence="1 2">MMS17-SY213</strain>
    </source>
</reference>
<gene>
    <name evidence="1" type="ORF">EXE59_16620</name>
</gene>